<accession>A0A9P6AE65</accession>
<name>A0A9P6AE65_9AGAM</name>
<keyword evidence="3" id="KW-1185">Reference proteome</keyword>
<feature type="region of interest" description="Disordered" evidence="1">
    <location>
        <begin position="1"/>
        <end position="68"/>
    </location>
</feature>
<gene>
    <name evidence="2" type="ORF">BS47DRAFT_1368954</name>
</gene>
<evidence type="ECO:0000313" key="3">
    <source>
        <dbReference type="Proteomes" id="UP000886523"/>
    </source>
</evidence>
<comment type="caution">
    <text evidence="2">The sequence shown here is derived from an EMBL/GenBank/DDBJ whole genome shotgun (WGS) entry which is preliminary data.</text>
</comment>
<feature type="compositionally biased region" description="Polar residues" evidence="1">
    <location>
        <begin position="19"/>
        <end position="34"/>
    </location>
</feature>
<proteinExistence type="predicted"/>
<feature type="compositionally biased region" description="Polar residues" evidence="1">
    <location>
        <begin position="42"/>
        <end position="55"/>
    </location>
</feature>
<protein>
    <submittedName>
        <fullName evidence="2">Uncharacterized protein</fullName>
    </submittedName>
</protein>
<dbReference type="EMBL" id="MU129250">
    <property type="protein sequence ID" value="KAF9504213.1"/>
    <property type="molecule type" value="Genomic_DNA"/>
</dbReference>
<organism evidence="2 3">
    <name type="scientific">Hydnum rufescens UP504</name>
    <dbReference type="NCBI Taxonomy" id="1448309"/>
    <lineage>
        <taxon>Eukaryota</taxon>
        <taxon>Fungi</taxon>
        <taxon>Dikarya</taxon>
        <taxon>Basidiomycota</taxon>
        <taxon>Agaricomycotina</taxon>
        <taxon>Agaricomycetes</taxon>
        <taxon>Cantharellales</taxon>
        <taxon>Hydnaceae</taxon>
        <taxon>Hydnum</taxon>
    </lineage>
</organism>
<evidence type="ECO:0000313" key="2">
    <source>
        <dbReference type="EMBL" id="KAF9504213.1"/>
    </source>
</evidence>
<reference evidence="2" key="1">
    <citation type="journal article" date="2020" name="Nat. Commun.">
        <title>Large-scale genome sequencing of mycorrhizal fungi provides insights into the early evolution of symbiotic traits.</title>
        <authorList>
            <person name="Miyauchi S."/>
            <person name="Kiss E."/>
            <person name="Kuo A."/>
            <person name="Drula E."/>
            <person name="Kohler A."/>
            <person name="Sanchez-Garcia M."/>
            <person name="Morin E."/>
            <person name="Andreopoulos B."/>
            <person name="Barry K.W."/>
            <person name="Bonito G."/>
            <person name="Buee M."/>
            <person name="Carver A."/>
            <person name="Chen C."/>
            <person name="Cichocki N."/>
            <person name="Clum A."/>
            <person name="Culley D."/>
            <person name="Crous P.W."/>
            <person name="Fauchery L."/>
            <person name="Girlanda M."/>
            <person name="Hayes R.D."/>
            <person name="Keri Z."/>
            <person name="LaButti K."/>
            <person name="Lipzen A."/>
            <person name="Lombard V."/>
            <person name="Magnuson J."/>
            <person name="Maillard F."/>
            <person name="Murat C."/>
            <person name="Nolan M."/>
            <person name="Ohm R.A."/>
            <person name="Pangilinan J."/>
            <person name="Pereira M.F."/>
            <person name="Perotto S."/>
            <person name="Peter M."/>
            <person name="Pfister S."/>
            <person name="Riley R."/>
            <person name="Sitrit Y."/>
            <person name="Stielow J.B."/>
            <person name="Szollosi G."/>
            <person name="Zifcakova L."/>
            <person name="Stursova M."/>
            <person name="Spatafora J.W."/>
            <person name="Tedersoo L."/>
            <person name="Vaario L.M."/>
            <person name="Yamada A."/>
            <person name="Yan M."/>
            <person name="Wang P."/>
            <person name="Xu J."/>
            <person name="Bruns T."/>
            <person name="Baldrian P."/>
            <person name="Vilgalys R."/>
            <person name="Dunand C."/>
            <person name="Henrissat B."/>
            <person name="Grigoriev I.V."/>
            <person name="Hibbett D."/>
            <person name="Nagy L.G."/>
            <person name="Martin F.M."/>
        </authorList>
    </citation>
    <scope>NUCLEOTIDE SEQUENCE</scope>
    <source>
        <strain evidence="2">UP504</strain>
    </source>
</reference>
<dbReference type="AlphaFoldDB" id="A0A9P6AE65"/>
<sequence length="102" mass="11420">MTKSRKTESHTPAAVAQHTPPNTRSHTATNSNLWAHQDPTKPHTTLHMNTPTNEGQRMPAATERMRGPHTHCGWPRCPTPMHEPRNCKPKPAHPQSPMKPCV</sequence>
<dbReference type="Proteomes" id="UP000886523">
    <property type="component" value="Unassembled WGS sequence"/>
</dbReference>
<feature type="region of interest" description="Disordered" evidence="1">
    <location>
        <begin position="83"/>
        <end position="102"/>
    </location>
</feature>
<evidence type="ECO:0000256" key="1">
    <source>
        <dbReference type="SAM" id="MobiDB-lite"/>
    </source>
</evidence>